<accession>A0A2S5CKF8</accession>
<evidence type="ECO:0000313" key="1">
    <source>
        <dbReference type="EMBL" id="POZ51247.1"/>
    </source>
</evidence>
<organism evidence="1 2">
    <name type="scientific">Methylovulum psychrotolerans</name>
    <dbReference type="NCBI Taxonomy" id="1704499"/>
    <lineage>
        <taxon>Bacteria</taxon>
        <taxon>Pseudomonadati</taxon>
        <taxon>Pseudomonadota</taxon>
        <taxon>Gammaproteobacteria</taxon>
        <taxon>Methylococcales</taxon>
        <taxon>Methylococcaceae</taxon>
        <taxon>Methylovulum</taxon>
    </lineage>
</organism>
<proteinExistence type="predicted"/>
<evidence type="ECO:0000313" key="2">
    <source>
        <dbReference type="Proteomes" id="UP000237423"/>
    </source>
</evidence>
<protein>
    <submittedName>
        <fullName evidence="1">Uncharacterized protein</fullName>
    </submittedName>
</protein>
<dbReference type="Proteomes" id="UP000237423">
    <property type="component" value="Unassembled WGS sequence"/>
</dbReference>
<reference evidence="1 2" key="1">
    <citation type="submission" date="2017-11" db="EMBL/GenBank/DDBJ databases">
        <title>Draft Genome Sequence of Methylobacter psychrotolerans Sph1T, an Obligate Methanotroph from Low-Temperature Environments.</title>
        <authorList>
            <person name="Oshkin I.Y."/>
            <person name="Miroshnikov K."/>
            <person name="Belova S.E."/>
            <person name="Korzhenkov A."/>
            <person name="Toshchakov S.V."/>
            <person name="Dedysh S.N."/>
        </authorList>
    </citation>
    <scope>NUCLEOTIDE SEQUENCE [LARGE SCALE GENOMIC DNA]</scope>
    <source>
        <strain evidence="1 2">Sph1</strain>
    </source>
</reference>
<dbReference type="AlphaFoldDB" id="A0A2S5CKF8"/>
<comment type="caution">
    <text evidence="1">The sequence shown here is derived from an EMBL/GenBank/DDBJ whole genome shotgun (WGS) entry which is preliminary data.</text>
</comment>
<name>A0A2S5CKF8_9GAMM</name>
<dbReference type="EMBL" id="PGFZ01000006">
    <property type="protein sequence ID" value="POZ51247.1"/>
    <property type="molecule type" value="Genomic_DNA"/>
</dbReference>
<gene>
    <name evidence="1" type="ORF">AADEFJLK_02693</name>
</gene>
<sequence length="90" mass="9477">MRGVIGLGGVKGVQQLPPFRVRQDAELADRASRVVGQRGGQAVYSRLQIPGDAPRIDAVGALGGEQEAVAQVVYADRDGVVGAFFATHYL</sequence>